<dbReference type="InterPro" id="IPR029058">
    <property type="entry name" value="AB_hydrolase_fold"/>
</dbReference>
<feature type="domain" description="AB hydrolase-1" evidence="1">
    <location>
        <begin position="26"/>
        <end position="227"/>
    </location>
</feature>
<keyword evidence="3" id="KW-1185">Reference proteome</keyword>
<dbReference type="PANTHER" id="PTHR43433:SF5">
    <property type="entry name" value="AB HYDROLASE-1 DOMAIN-CONTAINING PROTEIN"/>
    <property type="match status" value="1"/>
</dbReference>
<comment type="caution">
    <text evidence="2">The sequence shown here is derived from an EMBL/GenBank/DDBJ whole genome shotgun (WGS) entry which is preliminary data.</text>
</comment>
<dbReference type="OrthoDB" id="2247630at2"/>
<organism evidence="2 3">
    <name type="scientific">Niastella yeongjuensis</name>
    <dbReference type="NCBI Taxonomy" id="354355"/>
    <lineage>
        <taxon>Bacteria</taxon>
        <taxon>Pseudomonadati</taxon>
        <taxon>Bacteroidota</taxon>
        <taxon>Chitinophagia</taxon>
        <taxon>Chitinophagales</taxon>
        <taxon>Chitinophagaceae</taxon>
        <taxon>Niastella</taxon>
    </lineage>
</organism>
<protein>
    <submittedName>
        <fullName evidence="2">Alpha/beta hydrolase</fullName>
    </submittedName>
</protein>
<keyword evidence="2" id="KW-0378">Hydrolase</keyword>
<dbReference type="STRING" id="354355.SAMN05660816_06560"/>
<dbReference type="SUPFAM" id="SSF53474">
    <property type="entry name" value="alpha/beta-Hydrolases"/>
    <property type="match status" value="1"/>
</dbReference>
<evidence type="ECO:0000259" key="1">
    <source>
        <dbReference type="Pfam" id="PF12697"/>
    </source>
</evidence>
<dbReference type="Gene3D" id="3.40.50.1820">
    <property type="entry name" value="alpha/beta hydrolase"/>
    <property type="match status" value="1"/>
</dbReference>
<dbReference type="Proteomes" id="UP000192610">
    <property type="component" value="Unassembled WGS sequence"/>
</dbReference>
<dbReference type="EMBL" id="LVXG01000002">
    <property type="protein sequence ID" value="OQP56091.1"/>
    <property type="molecule type" value="Genomic_DNA"/>
</dbReference>
<dbReference type="InterPro" id="IPR000073">
    <property type="entry name" value="AB_hydrolase_1"/>
</dbReference>
<dbReference type="PANTHER" id="PTHR43433">
    <property type="entry name" value="HYDROLASE, ALPHA/BETA FOLD FAMILY PROTEIN"/>
    <property type="match status" value="1"/>
</dbReference>
<sequence>MESGYASINGIKMHYEIHGESSLIPIVLIHGGGSTIPSNWGTMLPLLATHYKVIAMELQAHGRTSDRDRDESFKQDAADVISLLQHLNIHKANFIGFSNGGSTTLEIAVNRADYINKAVVISCGYKRDGMINGLFDGLQQATFKDMPEPLKKAYLDVNPDEKGLLNMFNKDRARMLAFTDRTDEEMRSITAPVLVMIGDQDVVTVEHTVQMHKVIPGSRLAILPGNHGSFIGEVMASDPASNTPALTVGIIKEFLDRP</sequence>
<evidence type="ECO:0000313" key="3">
    <source>
        <dbReference type="Proteomes" id="UP000192610"/>
    </source>
</evidence>
<reference evidence="3" key="1">
    <citation type="submission" date="2016-04" db="EMBL/GenBank/DDBJ databases">
        <authorList>
            <person name="Chen L."/>
            <person name="Zhuang W."/>
            <person name="Wang G."/>
        </authorList>
    </citation>
    <scope>NUCLEOTIDE SEQUENCE [LARGE SCALE GENOMIC DNA]</scope>
    <source>
        <strain evidence="3">17621</strain>
    </source>
</reference>
<dbReference type="AlphaFoldDB" id="A0A1V9FCR5"/>
<gene>
    <name evidence="2" type="ORF">A4H97_19940</name>
</gene>
<dbReference type="GO" id="GO:0016787">
    <property type="term" value="F:hydrolase activity"/>
    <property type="evidence" value="ECO:0007669"/>
    <property type="project" value="UniProtKB-KW"/>
</dbReference>
<evidence type="ECO:0000313" key="2">
    <source>
        <dbReference type="EMBL" id="OQP56091.1"/>
    </source>
</evidence>
<name>A0A1V9FCR5_9BACT</name>
<proteinExistence type="predicted"/>
<dbReference type="InterPro" id="IPR050471">
    <property type="entry name" value="AB_hydrolase"/>
</dbReference>
<dbReference type="Pfam" id="PF12697">
    <property type="entry name" value="Abhydrolase_6"/>
    <property type="match status" value="1"/>
</dbReference>
<accession>A0A1V9FCR5</accession>